<evidence type="ECO:0000256" key="5">
    <source>
        <dbReference type="ARBA" id="ARBA00022801"/>
    </source>
</evidence>
<dbReference type="STRING" id="651182.TOL2_C41070"/>
<feature type="binding site" evidence="9">
    <location>
        <position position="237"/>
    </location>
    <ligand>
        <name>Mg(2+)</name>
        <dbReference type="ChEBI" id="CHEBI:18420"/>
    </ligand>
</feature>
<dbReference type="Gene3D" id="3.40.50.300">
    <property type="entry name" value="P-loop containing nucleotide triphosphate hydrolases"/>
    <property type="match status" value="1"/>
</dbReference>
<dbReference type="PROSITE" id="PS51709">
    <property type="entry name" value="G_TRME"/>
    <property type="match status" value="1"/>
</dbReference>
<dbReference type="SUPFAM" id="SSF52540">
    <property type="entry name" value="P-loop containing nucleoside triphosphate hydrolases"/>
    <property type="match status" value="1"/>
</dbReference>
<keyword evidence="8 9" id="KW-0342">GTP-binding</keyword>
<dbReference type="KEGG" id="dto:TOL2_C41070"/>
<evidence type="ECO:0000256" key="9">
    <source>
        <dbReference type="HAMAP-Rule" id="MF_00379"/>
    </source>
</evidence>
<dbReference type="InterPro" id="IPR027368">
    <property type="entry name" value="MnmE_dom2"/>
</dbReference>
<feature type="binding site" evidence="9">
    <location>
        <position position="252"/>
    </location>
    <ligand>
        <name>K(+)</name>
        <dbReference type="ChEBI" id="CHEBI:29103"/>
    </ligand>
</feature>
<feature type="binding site" evidence="9">
    <location>
        <position position="258"/>
    </location>
    <ligand>
        <name>Mg(2+)</name>
        <dbReference type="ChEBI" id="CHEBI:18420"/>
    </ligand>
</feature>
<comment type="subcellular location">
    <subcellularLocation>
        <location evidence="9">Cytoplasm</location>
    </subcellularLocation>
</comment>
<dbReference type="Gene3D" id="3.30.1360.120">
    <property type="entry name" value="Probable tRNA modification gtpase trme, domain 1"/>
    <property type="match status" value="1"/>
</dbReference>
<evidence type="ECO:0000259" key="11">
    <source>
        <dbReference type="PROSITE" id="PS51709"/>
    </source>
</evidence>
<evidence type="ECO:0000256" key="7">
    <source>
        <dbReference type="ARBA" id="ARBA00022958"/>
    </source>
</evidence>
<dbReference type="OrthoDB" id="9805918at2"/>
<feature type="binding site" evidence="9">
    <location>
        <position position="21"/>
    </location>
    <ligand>
        <name>(6S)-5-formyl-5,6,7,8-tetrahydrofolate</name>
        <dbReference type="ChEBI" id="CHEBI:57457"/>
    </ligand>
</feature>
<dbReference type="Gene3D" id="1.20.120.430">
    <property type="entry name" value="tRNA modification GTPase MnmE domain 2"/>
    <property type="match status" value="1"/>
</dbReference>
<dbReference type="FunFam" id="3.30.1360.120:FF:000003">
    <property type="entry name" value="tRNA modification GTPase MnmE"/>
    <property type="match status" value="1"/>
</dbReference>
<dbReference type="NCBIfam" id="TIGR00450">
    <property type="entry name" value="mnmE_trmE_thdF"/>
    <property type="match status" value="1"/>
</dbReference>
<keyword evidence="2 9" id="KW-0819">tRNA processing</keyword>
<dbReference type="CDD" id="cd04164">
    <property type="entry name" value="trmE"/>
    <property type="match status" value="1"/>
</dbReference>
<dbReference type="InterPro" id="IPR006073">
    <property type="entry name" value="GTP-bd"/>
</dbReference>
<dbReference type="NCBIfam" id="TIGR00231">
    <property type="entry name" value="small_GTP"/>
    <property type="match status" value="1"/>
</dbReference>
<feature type="domain" description="TrmE-type G" evidence="11">
    <location>
        <begin position="223"/>
        <end position="384"/>
    </location>
</feature>
<dbReference type="GO" id="GO:0003924">
    <property type="term" value="F:GTPase activity"/>
    <property type="evidence" value="ECO:0007669"/>
    <property type="project" value="UniProtKB-UniRule"/>
</dbReference>
<dbReference type="RefSeq" id="WP_014959443.1">
    <property type="nucleotide sequence ID" value="NC_018645.1"/>
</dbReference>
<dbReference type="PATRIC" id="fig|651182.5.peg.4831"/>
<feature type="binding site" evidence="9">
    <location>
        <begin position="277"/>
        <end position="280"/>
    </location>
    <ligand>
        <name>GTP</name>
        <dbReference type="ChEBI" id="CHEBI:37565"/>
    </ligand>
</feature>
<evidence type="ECO:0000256" key="1">
    <source>
        <dbReference type="ARBA" id="ARBA00011043"/>
    </source>
</evidence>
<comment type="function">
    <text evidence="9">Exhibits a very high intrinsic GTPase hydrolysis rate. Involved in the addition of a carboxymethylaminomethyl (cmnm) group at the wobble position (U34) of certain tRNAs, forming tRNA-cmnm(5)s(2)U34.</text>
</comment>
<dbReference type="InterPro" id="IPR031168">
    <property type="entry name" value="G_TrmE"/>
</dbReference>
<dbReference type="PANTHER" id="PTHR42714">
    <property type="entry name" value="TRNA MODIFICATION GTPASE GTPBP3"/>
    <property type="match status" value="1"/>
</dbReference>
<dbReference type="NCBIfam" id="NF003661">
    <property type="entry name" value="PRK05291.1-3"/>
    <property type="match status" value="1"/>
</dbReference>
<evidence type="ECO:0000256" key="10">
    <source>
        <dbReference type="RuleBase" id="RU003313"/>
    </source>
</evidence>
<protein>
    <recommendedName>
        <fullName evidence="9">tRNA modification GTPase MnmE</fullName>
        <ecNumber evidence="9">3.6.-.-</ecNumber>
    </recommendedName>
</protein>
<keyword evidence="7 9" id="KW-0630">Potassium</keyword>
<feature type="binding site" evidence="9">
    <location>
        <position position="257"/>
    </location>
    <ligand>
        <name>K(+)</name>
        <dbReference type="ChEBI" id="CHEBI:29103"/>
    </ligand>
</feature>
<comment type="similarity">
    <text evidence="1 9 10">Belongs to the TRAFAC class TrmE-Era-EngA-EngB-Septin-like GTPase superfamily. TrmE GTPase family.</text>
</comment>
<evidence type="ECO:0000256" key="2">
    <source>
        <dbReference type="ARBA" id="ARBA00022694"/>
    </source>
</evidence>
<feature type="binding site" evidence="9">
    <location>
        <position position="233"/>
    </location>
    <ligand>
        <name>K(+)</name>
        <dbReference type="ChEBI" id="CHEBI:29103"/>
    </ligand>
</feature>
<accession>K0NQ23</accession>
<evidence type="ECO:0000256" key="8">
    <source>
        <dbReference type="ARBA" id="ARBA00023134"/>
    </source>
</evidence>
<proteinExistence type="inferred from homology"/>
<dbReference type="InterPro" id="IPR025867">
    <property type="entry name" value="MnmE_helical"/>
</dbReference>
<dbReference type="Proteomes" id="UP000007347">
    <property type="component" value="Chromosome"/>
</dbReference>
<comment type="cofactor">
    <cofactor evidence="9">
        <name>K(+)</name>
        <dbReference type="ChEBI" id="CHEBI:29103"/>
    </cofactor>
    <text evidence="9">Binds 1 potassium ion per subunit.</text>
</comment>
<gene>
    <name evidence="9 12" type="primary">mnmE</name>
    <name evidence="9" type="synonym">trmE</name>
    <name evidence="12" type="ordered locus">TOL2_C41070</name>
</gene>
<dbReference type="InterPro" id="IPR018948">
    <property type="entry name" value="GTP-bd_TrmE_N"/>
</dbReference>
<organism evidence="12 13">
    <name type="scientific">Desulfobacula toluolica (strain DSM 7467 / Tol2)</name>
    <dbReference type="NCBI Taxonomy" id="651182"/>
    <lineage>
        <taxon>Bacteria</taxon>
        <taxon>Pseudomonadati</taxon>
        <taxon>Thermodesulfobacteriota</taxon>
        <taxon>Desulfobacteria</taxon>
        <taxon>Desulfobacterales</taxon>
        <taxon>Desulfobacteraceae</taxon>
        <taxon>Desulfobacula</taxon>
    </lineage>
</organism>
<dbReference type="EC" id="3.6.-.-" evidence="9"/>
<dbReference type="Pfam" id="PF12631">
    <property type="entry name" value="MnmE_helical"/>
    <property type="match status" value="1"/>
</dbReference>
<feature type="binding site" evidence="9">
    <location>
        <begin position="252"/>
        <end position="258"/>
    </location>
    <ligand>
        <name>GTP</name>
        <dbReference type="ChEBI" id="CHEBI:37565"/>
    </ligand>
</feature>
<dbReference type="InterPro" id="IPR027266">
    <property type="entry name" value="TrmE/GcvT-like"/>
</dbReference>
<dbReference type="InterPro" id="IPR005225">
    <property type="entry name" value="Small_GTP-bd"/>
</dbReference>
<keyword evidence="6 9" id="KW-0460">Magnesium</keyword>
<evidence type="ECO:0000256" key="6">
    <source>
        <dbReference type="ARBA" id="ARBA00022842"/>
    </source>
</evidence>
<feature type="binding site" evidence="9">
    <location>
        <position position="462"/>
    </location>
    <ligand>
        <name>(6S)-5-formyl-5,6,7,8-tetrahydrofolate</name>
        <dbReference type="ChEBI" id="CHEBI:57457"/>
    </ligand>
</feature>
<feature type="binding site" evidence="9">
    <location>
        <position position="88"/>
    </location>
    <ligand>
        <name>(6S)-5-formyl-5,6,7,8-tetrahydrofolate</name>
        <dbReference type="ChEBI" id="CHEBI:57457"/>
    </ligand>
</feature>
<sequence length="462" mass="50797">MTDTIAAIATPYGSGGIGVIRISGPKAFDIAAVLFSTTKHWPKGCKKLESHKVYHGYVFDRKNISVIDEVLLIPMKAPSSYTAEDVVEIQAHAGTIVLRTILDEILSCGARLSEPGEFTKRAFLNQRIDLTQAEAVADIINAKSVNALKFAASQNLGTLKSSIQELRQKLIQFLSLLEVNIDFPDDVDPFEPSQKEMELVDDVLKTCREFIRQHEDACFLKDGIRIAICGAPNVGKSSLMNRLLAQDRSIVTAIPGTTRDPIEEGLNIEGIPFVIADTAGIHQTDDLVEIIGIEKAKDHIIASDIVLFMKEPDTVFSDREFEKMVPLENQAGKKVIFVINKIDLDKGNLPSLSEKYRHIPTIEISALLNKGINKLKQKIVTISIGHLDMEKSSVIPNLRHKKALEQTVASLEAVKTGLANKLEEEILAIDVKSSIDFLGTITGETASLDILDNIFSNFCIGK</sequence>
<evidence type="ECO:0000313" key="13">
    <source>
        <dbReference type="Proteomes" id="UP000007347"/>
    </source>
</evidence>
<evidence type="ECO:0000313" key="12">
    <source>
        <dbReference type="EMBL" id="CCK82263.1"/>
    </source>
</evidence>
<dbReference type="GO" id="GO:0042802">
    <property type="term" value="F:identical protein binding"/>
    <property type="evidence" value="ECO:0007669"/>
    <property type="project" value="UniProtKB-ARBA"/>
</dbReference>
<dbReference type="Pfam" id="PF10396">
    <property type="entry name" value="TrmE_N"/>
    <property type="match status" value="1"/>
</dbReference>
<comment type="caution">
    <text evidence="9">Lacks conserved residue(s) required for the propagation of feature annotation.</text>
</comment>
<dbReference type="InterPro" id="IPR004520">
    <property type="entry name" value="GTPase_MnmE"/>
</dbReference>
<dbReference type="PANTHER" id="PTHR42714:SF2">
    <property type="entry name" value="TRNA MODIFICATION GTPASE GTPBP3, MITOCHONDRIAL"/>
    <property type="match status" value="1"/>
</dbReference>
<name>K0NQ23_DESTT</name>
<dbReference type="AlphaFoldDB" id="K0NQ23"/>
<dbReference type="GO" id="GO:0002098">
    <property type="term" value="P:tRNA wobble uridine modification"/>
    <property type="evidence" value="ECO:0007669"/>
    <property type="project" value="TreeGrafter"/>
</dbReference>
<dbReference type="EMBL" id="FO203503">
    <property type="protein sequence ID" value="CCK82263.1"/>
    <property type="molecule type" value="Genomic_DNA"/>
</dbReference>
<keyword evidence="9" id="KW-0963">Cytoplasm</keyword>
<feature type="binding site" evidence="9">
    <location>
        <position position="127"/>
    </location>
    <ligand>
        <name>(6S)-5-formyl-5,6,7,8-tetrahydrofolate</name>
        <dbReference type="ChEBI" id="CHEBI:57457"/>
    </ligand>
</feature>
<keyword evidence="5 9" id="KW-0378">Hydrolase</keyword>
<dbReference type="HOGENOM" id="CLU_019624_4_1_7"/>
<dbReference type="Pfam" id="PF01926">
    <property type="entry name" value="MMR_HSR1"/>
    <property type="match status" value="1"/>
</dbReference>
<keyword evidence="13" id="KW-1185">Reference proteome</keyword>
<dbReference type="GO" id="GO:0005525">
    <property type="term" value="F:GTP binding"/>
    <property type="evidence" value="ECO:0007669"/>
    <property type="project" value="UniProtKB-UniRule"/>
</dbReference>
<dbReference type="GO" id="GO:0030488">
    <property type="term" value="P:tRNA methylation"/>
    <property type="evidence" value="ECO:0007669"/>
    <property type="project" value="TreeGrafter"/>
</dbReference>
<comment type="subunit">
    <text evidence="9">Homodimer. Heterotetramer of two MnmE and two MnmG subunits.</text>
</comment>
<evidence type="ECO:0000256" key="4">
    <source>
        <dbReference type="ARBA" id="ARBA00022741"/>
    </source>
</evidence>
<feature type="binding site" evidence="9">
    <location>
        <position position="254"/>
    </location>
    <ligand>
        <name>K(+)</name>
        <dbReference type="ChEBI" id="CHEBI:29103"/>
    </ligand>
</feature>
<dbReference type="CDD" id="cd14858">
    <property type="entry name" value="TrmE_N"/>
    <property type="match status" value="1"/>
</dbReference>
<dbReference type="InterPro" id="IPR027417">
    <property type="entry name" value="P-loop_NTPase"/>
</dbReference>
<feature type="binding site" evidence="9">
    <location>
        <begin position="233"/>
        <end position="238"/>
    </location>
    <ligand>
        <name>GTP</name>
        <dbReference type="ChEBI" id="CHEBI:37565"/>
    </ligand>
</feature>
<reference evidence="12 13" key="1">
    <citation type="journal article" date="2013" name="Environ. Microbiol.">
        <title>Complete genome, catabolic sub-proteomes and key-metabolites of Desulfobacula toluolica Tol2, a marine, aromatic compound-degrading, sulfate-reducing bacterium.</title>
        <authorList>
            <person name="Wohlbrand L."/>
            <person name="Jacob J.H."/>
            <person name="Kube M."/>
            <person name="Mussmann M."/>
            <person name="Jarling R."/>
            <person name="Beck A."/>
            <person name="Amann R."/>
            <person name="Wilkes H."/>
            <person name="Reinhardt R."/>
            <person name="Rabus R."/>
        </authorList>
    </citation>
    <scope>NUCLEOTIDE SEQUENCE [LARGE SCALE GENOMIC DNA]</scope>
    <source>
        <strain evidence="13">DSM 7467 / Tol2</strain>
    </source>
</reference>
<dbReference type="GO" id="GO:0046872">
    <property type="term" value="F:metal ion binding"/>
    <property type="evidence" value="ECO:0007669"/>
    <property type="project" value="UniProtKB-KW"/>
</dbReference>
<dbReference type="HAMAP" id="MF_00379">
    <property type="entry name" value="GTPase_MnmE"/>
    <property type="match status" value="1"/>
</dbReference>
<dbReference type="GO" id="GO:0005829">
    <property type="term" value="C:cytosol"/>
    <property type="evidence" value="ECO:0007669"/>
    <property type="project" value="TreeGrafter"/>
</dbReference>
<evidence type="ECO:0000256" key="3">
    <source>
        <dbReference type="ARBA" id="ARBA00022723"/>
    </source>
</evidence>
<keyword evidence="3 9" id="KW-0479">Metal-binding</keyword>
<keyword evidence="4 9" id="KW-0547">Nucleotide-binding</keyword>